<feature type="transmembrane region" description="Helical" evidence="1">
    <location>
        <begin position="214"/>
        <end position="232"/>
    </location>
</feature>
<sequence length="736" mass="84657">MFHSNPWQVDAKSICHCQSKHDTCKTNNTELVWIATAKMIYSIEELEKFSLTHSASYSLSLSLSESLQISLSHSLQHCNTVDFAVLVIRCFHFLEKIKMEIFSESLRRLWNEWEIRGMVLLSLLLQVLLICLGSQRKYNRRKWIRFSVWLAYLSADWIATVALGVLASSQGDSTDGSQDPNYVISAFWAPFLLLHLGGPDTITAYALEDNELWLRHLLGLIVQVAVALYVFVRSLKPTELNFVAIPIFIAGIIKYGERTWALRSASNKYFRKSIIEVGVGQARREAAGDFATRINIPRHHTYILDTAYDFFHRDKEVFANLMLSTEDLVRSYQETFGYDPFEVIEIELGLVYDVFYTKAVIVYSRWGCFLRCVSLSSTIAAFWAFCVIKRLAYSSVDVGIAFLLLGGAISLEIYAIIVMLSSDWTKLWLIKSDNSVVRQIVCKFVSGFKCMTRNNERWSNSMGQYSILGSCFKSKAAKYGEGITFEDIPSNLKSDIFSQLADKLAGTFDITAWKQLSACRGDQVLRERNCIDKLGWSVQVDFDRSILLWHIATDICYQHDSRYGHHPNREVSKLLSNDLMYILAKLPVTFPNKIMVPTLQDIYDQAMEFPGMKNRIIYESKAQDSKSELYDALRIVQSLQSLETEQQWEIPRKWEMISQVWIEMLSYAAIQSKWNQHAQQLRRGGEFLTHVWLLMTHLGITDQLQMSQQKYELYIGNLISHLNSKTEVKKSFVDCF</sequence>
<evidence type="ECO:0000256" key="1">
    <source>
        <dbReference type="SAM" id="Phobius"/>
    </source>
</evidence>
<dbReference type="InterPro" id="IPR025315">
    <property type="entry name" value="DUF4220"/>
</dbReference>
<gene>
    <name evidence="3" type="ORF">F0562_022357</name>
</gene>
<evidence type="ECO:0000313" key="4">
    <source>
        <dbReference type="Proteomes" id="UP000325577"/>
    </source>
</evidence>
<name>A0A5J5BMM9_9ASTE</name>
<feature type="transmembrane region" description="Helical" evidence="1">
    <location>
        <begin position="398"/>
        <end position="421"/>
    </location>
</feature>
<dbReference type="InterPro" id="IPR007658">
    <property type="entry name" value="DUF594"/>
</dbReference>
<dbReference type="EMBL" id="CM018034">
    <property type="protein sequence ID" value="KAA8544375.1"/>
    <property type="molecule type" value="Genomic_DNA"/>
</dbReference>
<feature type="transmembrane region" description="Helical" evidence="1">
    <location>
        <begin position="187"/>
        <end position="207"/>
    </location>
</feature>
<evidence type="ECO:0000313" key="3">
    <source>
        <dbReference type="EMBL" id="KAA8544375.1"/>
    </source>
</evidence>
<evidence type="ECO:0000259" key="2">
    <source>
        <dbReference type="Pfam" id="PF13968"/>
    </source>
</evidence>
<keyword evidence="1" id="KW-0812">Transmembrane</keyword>
<dbReference type="PANTHER" id="PTHR31325">
    <property type="entry name" value="OS01G0798800 PROTEIN-RELATED"/>
    <property type="match status" value="1"/>
</dbReference>
<feature type="transmembrane region" description="Helical" evidence="1">
    <location>
        <begin position="368"/>
        <end position="392"/>
    </location>
</feature>
<feature type="domain" description="DUF4220" evidence="2">
    <location>
        <begin position="149"/>
        <end position="468"/>
    </location>
</feature>
<feature type="transmembrane region" description="Helical" evidence="1">
    <location>
        <begin position="238"/>
        <end position="256"/>
    </location>
</feature>
<feature type="transmembrane region" description="Helical" evidence="1">
    <location>
        <begin position="146"/>
        <end position="167"/>
    </location>
</feature>
<dbReference type="Pfam" id="PF13968">
    <property type="entry name" value="DUF4220"/>
    <property type="match status" value="1"/>
</dbReference>
<dbReference type="Pfam" id="PF04578">
    <property type="entry name" value="DUF594"/>
    <property type="match status" value="1"/>
</dbReference>
<protein>
    <recommendedName>
        <fullName evidence="2">DUF4220 domain-containing protein</fullName>
    </recommendedName>
</protein>
<dbReference type="Proteomes" id="UP000325577">
    <property type="component" value="Linkage Group LG11"/>
</dbReference>
<keyword evidence="4" id="KW-1185">Reference proteome</keyword>
<reference evidence="3 4" key="1">
    <citation type="submission" date="2019-09" db="EMBL/GenBank/DDBJ databases">
        <title>A chromosome-level genome assembly of the Chinese tupelo Nyssa sinensis.</title>
        <authorList>
            <person name="Yang X."/>
            <person name="Kang M."/>
            <person name="Yang Y."/>
            <person name="Xiong H."/>
            <person name="Wang M."/>
            <person name="Zhang Z."/>
            <person name="Wang Z."/>
            <person name="Wu H."/>
            <person name="Ma T."/>
            <person name="Liu J."/>
            <person name="Xi Z."/>
        </authorList>
    </citation>
    <scope>NUCLEOTIDE SEQUENCE [LARGE SCALE GENOMIC DNA]</scope>
    <source>
        <strain evidence="3">J267</strain>
        <tissue evidence="3">Leaf</tissue>
    </source>
</reference>
<proteinExistence type="predicted"/>
<keyword evidence="1" id="KW-0472">Membrane</keyword>
<dbReference type="AlphaFoldDB" id="A0A5J5BMM9"/>
<dbReference type="OrthoDB" id="1689146at2759"/>
<accession>A0A5J5BMM9</accession>
<keyword evidence="1" id="KW-1133">Transmembrane helix</keyword>
<organism evidence="3 4">
    <name type="scientific">Nyssa sinensis</name>
    <dbReference type="NCBI Taxonomy" id="561372"/>
    <lineage>
        <taxon>Eukaryota</taxon>
        <taxon>Viridiplantae</taxon>
        <taxon>Streptophyta</taxon>
        <taxon>Embryophyta</taxon>
        <taxon>Tracheophyta</taxon>
        <taxon>Spermatophyta</taxon>
        <taxon>Magnoliopsida</taxon>
        <taxon>eudicotyledons</taxon>
        <taxon>Gunneridae</taxon>
        <taxon>Pentapetalae</taxon>
        <taxon>asterids</taxon>
        <taxon>Cornales</taxon>
        <taxon>Nyssaceae</taxon>
        <taxon>Nyssa</taxon>
    </lineage>
</organism>
<feature type="transmembrane region" description="Helical" evidence="1">
    <location>
        <begin position="115"/>
        <end position="134"/>
    </location>
</feature>